<proteinExistence type="predicted"/>
<evidence type="ECO:0000313" key="3">
    <source>
        <dbReference type="Proteomes" id="UP000700596"/>
    </source>
</evidence>
<name>A0A9P9IR66_9PLEO</name>
<reference evidence="2" key="1">
    <citation type="journal article" date="2021" name="Nat. Commun.">
        <title>Genetic determinants of endophytism in the Arabidopsis root mycobiome.</title>
        <authorList>
            <person name="Mesny F."/>
            <person name="Miyauchi S."/>
            <person name="Thiergart T."/>
            <person name="Pickel B."/>
            <person name="Atanasova L."/>
            <person name="Karlsson M."/>
            <person name="Huettel B."/>
            <person name="Barry K.W."/>
            <person name="Haridas S."/>
            <person name="Chen C."/>
            <person name="Bauer D."/>
            <person name="Andreopoulos W."/>
            <person name="Pangilinan J."/>
            <person name="LaButti K."/>
            <person name="Riley R."/>
            <person name="Lipzen A."/>
            <person name="Clum A."/>
            <person name="Drula E."/>
            <person name="Henrissat B."/>
            <person name="Kohler A."/>
            <person name="Grigoriev I.V."/>
            <person name="Martin F.M."/>
            <person name="Hacquard S."/>
        </authorList>
    </citation>
    <scope>NUCLEOTIDE SEQUENCE</scope>
    <source>
        <strain evidence="2">MPI-CAGE-CH-0243</strain>
    </source>
</reference>
<sequence>MAQTLPPDSATTKLAIKQPQEDGNKYCMDYPGYKPAWINDEEDNGYKLPDLSVIIAYNNANPRGYMSYAKSLYSEYSKNTKVVFTKLDSQGSEKEEALVKSHMQDIADFSRYLMGRAEHGIPLPPPDEMLQDSAKATMVERIHSIHPPTRELSQKPPPAEILPAASTPNSVLVTNKIQTPITHIDTVENRSSAPKKRASSTLKSLSTNQSPMKTPKLSHLGNVHSGNLQAGRSLSPQIRPGRIPVPISNQGNAMLLYDGSRIPSHSAGIMRRIHLPSDSATQKNRIHQMIPNNQHMSPPLPYNGSHHPTHRIINRRNHSPVPLVQQTPYNNILVGAPNTGWYSETTPLYDAASPISLPSSTGSPSNTNINEAPTKPLMYQNQTHLHASTLPTDLILGQYSQAYQIMPIYNTAQTYTPASLQDPGMKMHNQQIIPQQWIQPQQMQMPIQIPISQPFNHQAPSLVPLNDNPHSIPPHTYHSQFLHSQSFGHQMVPPVTHSNPTVPSMNSIAPLFPGFQQIQPGGQVYGQRNRHVNGFIMGERFGQGLGVDPKVGPQNGQPKFQ</sequence>
<evidence type="ECO:0000256" key="1">
    <source>
        <dbReference type="SAM" id="MobiDB-lite"/>
    </source>
</evidence>
<feature type="compositionally biased region" description="Polar residues" evidence="1">
    <location>
        <begin position="199"/>
        <end position="212"/>
    </location>
</feature>
<accession>A0A9P9IR66</accession>
<feature type="region of interest" description="Disordered" evidence="1">
    <location>
        <begin position="188"/>
        <end position="221"/>
    </location>
</feature>
<dbReference type="AlphaFoldDB" id="A0A9P9IR66"/>
<keyword evidence="3" id="KW-1185">Reference proteome</keyword>
<protein>
    <submittedName>
        <fullName evidence="2">Uncharacterized protein</fullName>
    </submittedName>
</protein>
<dbReference type="EMBL" id="JAGMWT010000005">
    <property type="protein sequence ID" value="KAH7128194.1"/>
    <property type="molecule type" value="Genomic_DNA"/>
</dbReference>
<organism evidence="2 3">
    <name type="scientific">Dendryphion nanum</name>
    <dbReference type="NCBI Taxonomy" id="256645"/>
    <lineage>
        <taxon>Eukaryota</taxon>
        <taxon>Fungi</taxon>
        <taxon>Dikarya</taxon>
        <taxon>Ascomycota</taxon>
        <taxon>Pezizomycotina</taxon>
        <taxon>Dothideomycetes</taxon>
        <taxon>Pleosporomycetidae</taxon>
        <taxon>Pleosporales</taxon>
        <taxon>Torulaceae</taxon>
        <taxon>Dendryphion</taxon>
    </lineage>
</organism>
<dbReference type="Proteomes" id="UP000700596">
    <property type="component" value="Unassembled WGS sequence"/>
</dbReference>
<gene>
    <name evidence="2" type="ORF">B0J11DRAFT_504679</name>
</gene>
<evidence type="ECO:0000313" key="2">
    <source>
        <dbReference type="EMBL" id="KAH7128194.1"/>
    </source>
</evidence>
<comment type="caution">
    <text evidence="2">The sequence shown here is derived from an EMBL/GenBank/DDBJ whole genome shotgun (WGS) entry which is preliminary data.</text>
</comment>